<dbReference type="Gene3D" id="3.30.530.20">
    <property type="match status" value="1"/>
</dbReference>
<comment type="similarity">
    <text evidence="1">Belongs to the AHA1 family.</text>
</comment>
<proteinExistence type="inferred from homology"/>
<protein>
    <submittedName>
        <fullName evidence="3">SRPBCC family protein</fullName>
    </submittedName>
</protein>
<comment type="caution">
    <text evidence="3">The sequence shown here is derived from an EMBL/GenBank/DDBJ whole genome shotgun (WGS) entry which is preliminary data.</text>
</comment>
<name>A0ABP6P651_9ACTN</name>
<organism evidence="3 4">
    <name type="scientific">Blastococcus jejuensis</name>
    <dbReference type="NCBI Taxonomy" id="351224"/>
    <lineage>
        <taxon>Bacteria</taxon>
        <taxon>Bacillati</taxon>
        <taxon>Actinomycetota</taxon>
        <taxon>Actinomycetes</taxon>
        <taxon>Geodermatophilales</taxon>
        <taxon>Geodermatophilaceae</taxon>
        <taxon>Blastococcus</taxon>
    </lineage>
</organism>
<keyword evidence="4" id="KW-1185">Reference proteome</keyword>
<evidence type="ECO:0000313" key="3">
    <source>
        <dbReference type="EMBL" id="GAA3168689.1"/>
    </source>
</evidence>
<dbReference type="InterPro" id="IPR023393">
    <property type="entry name" value="START-like_dom_sf"/>
</dbReference>
<accession>A0ABP6P651</accession>
<dbReference type="CDD" id="cd07814">
    <property type="entry name" value="SRPBCC_CalC_Aha1-like"/>
    <property type="match status" value="1"/>
</dbReference>
<dbReference type="Pfam" id="PF08327">
    <property type="entry name" value="AHSA1"/>
    <property type="match status" value="1"/>
</dbReference>
<dbReference type="InterPro" id="IPR013538">
    <property type="entry name" value="ASHA1/2-like_C"/>
</dbReference>
<gene>
    <name evidence="3" type="ORF">GCM10010531_22010</name>
</gene>
<sequence>MTEPDVLEVSVHIAARPETVFPYFTDPARYVRWMGTSATLDAVPGGSYRVGIRDGVEAQGEFLEVDPPHRVVFTWGWTDRFAVAPGTTRVEVTLTEEDGGTRVVLRHHGLPGEELREQHRGGWETYLPRLAVVAAGGDAGPDPNAAA</sequence>
<feature type="domain" description="Activator of Hsp90 ATPase homologue 1/2-like C-terminal" evidence="2">
    <location>
        <begin position="15"/>
        <end position="133"/>
    </location>
</feature>
<evidence type="ECO:0000256" key="1">
    <source>
        <dbReference type="ARBA" id="ARBA00006817"/>
    </source>
</evidence>
<dbReference type="EMBL" id="BAAAVV010000004">
    <property type="protein sequence ID" value="GAA3168689.1"/>
    <property type="molecule type" value="Genomic_DNA"/>
</dbReference>
<evidence type="ECO:0000259" key="2">
    <source>
        <dbReference type="Pfam" id="PF08327"/>
    </source>
</evidence>
<dbReference type="Proteomes" id="UP001499924">
    <property type="component" value="Unassembled WGS sequence"/>
</dbReference>
<dbReference type="RefSeq" id="WP_344688897.1">
    <property type="nucleotide sequence ID" value="NZ_BAAAVV010000004.1"/>
</dbReference>
<reference evidence="4" key="1">
    <citation type="journal article" date="2019" name="Int. J. Syst. Evol. Microbiol.">
        <title>The Global Catalogue of Microorganisms (GCM) 10K type strain sequencing project: providing services to taxonomists for standard genome sequencing and annotation.</title>
        <authorList>
            <consortium name="The Broad Institute Genomics Platform"/>
            <consortium name="The Broad Institute Genome Sequencing Center for Infectious Disease"/>
            <person name="Wu L."/>
            <person name="Ma J."/>
        </authorList>
    </citation>
    <scope>NUCLEOTIDE SEQUENCE [LARGE SCALE GENOMIC DNA]</scope>
    <source>
        <strain evidence="4">JCM 15614</strain>
    </source>
</reference>
<evidence type="ECO:0000313" key="4">
    <source>
        <dbReference type="Proteomes" id="UP001499924"/>
    </source>
</evidence>
<dbReference type="SUPFAM" id="SSF55961">
    <property type="entry name" value="Bet v1-like"/>
    <property type="match status" value="1"/>
</dbReference>